<accession>A0A8J6BF31</accession>
<feature type="domain" description="UDENN" evidence="1">
    <location>
        <begin position="121"/>
        <end position="547"/>
    </location>
</feature>
<dbReference type="GO" id="GO:0005886">
    <property type="term" value="C:plasma membrane"/>
    <property type="evidence" value="ECO:0007669"/>
    <property type="project" value="TreeGrafter"/>
</dbReference>
<name>A0A8J6BF31_9EUKA</name>
<dbReference type="Proteomes" id="UP000717585">
    <property type="component" value="Unassembled WGS sequence"/>
</dbReference>
<dbReference type="PROSITE" id="PS50211">
    <property type="entry name" value="DENN"/>
    <property type="match status" value="1"/>
</dbReference>
<evidence type="ECO:0000313" key="2">
    <source>
        <dbReference type="EMBL" id="KAG9396132.1"/>
    </source>
</evidence>
<reference evidence="2" key="1">
    <citation type="submission" date="2021-05" db="EMBL/GenBank/DDBJ databases">
        <title>A free-living protist that lacks canonical eukaryotic 1 DNA replication and segregation systems.</title>
        <authorList>
            <person name="Salas-Leiva D.E."/>
            <person name="Tromer E.C."/>
            <person name="Curtis B.A."/>
            <person name="Jerlstrom-Hultqvist J."/>
            <person name="Kolisko M."/>
            <person name="Yi Z."/>
            <person name="Salas-Leiva J.S."/>
            <person name="Gallot-Lavallee L."/>
            <person name="Kops G.J.P.L."/>
            <person name="Archibald J.M."/>
            <person name="Simpson A.G.B."/>
            <person name="Roger A.J."/>
        </authorList>
    </citation>
    <scope>NUCLEOTIDE SEQUENCE</scope>
    <source>
        <strain evidence="2">BICM</strain>
    </source>
</reference>
<dbReference type="PANTHER" id="PTHR28245">
    <property type="entry name" value="ARF3-INTERACTING PROTEIN 1"/>
    <property type="match status" value="1"/>
</dbReference>
<organism evidence="2 3">
    <name type="scientific">Carpediemonas membranifera</name>
    <dbReference type="NCBI Taxonomy" id="201153"/>
    <lineage>
        <taxon>Eukaryota</taxon>
        <taxon>Metamonada</taxon>
        <taxon>Carpediemonas-like organisms</taxon>
        <taxon>Carpediemonas</taxon>
    </lineage>
</organism>
<dbReference type="GO" id="GO:0051666">
    <property type="term" value="P:actin cortical patch localization"/>
    <property type="evidence" value="ECO:0007669"/>
    <property type="project" value="TreeGrafter"/>
</dbReference>
<comment type="caution">
    <text evidence="2">The sequence shown here is derived from an EMBL/GenBank/DDBJ whole genome shotgun (WGS) entry which is preliminary data.</text>
</comment>
<dbReference type="InterPro" id="IPR052809">
    <property type="entry name" value="Actin_polarity_regulatory"/>
</dbReference>
<dbReference type="Pfam" id="PF07792">
    <property type="entry name" value="Afi1"/>
    <property type="match status" value="1"/>
</dbReference>
<keyword evidence="3" id="KW-1185">Reference proteome</keyword>
<dbReference type="EMBL" id="JAHDYR010000007">
    <property type="protein sequence ID" value="KAG9396132.1"/>
    <property type="molecule type" value="Genomic_DNA"/>
</dbReference>
<protein>
    <submittedName>
        <fullName evidence="2">Methionyl-tRNA synthetase</fullName>
    </submittedName>
</protein>
<evidence type="ECO:0000259" key="1">
    <source>
        <dbReference type="PROSITE" id="PS50211"/>
    </source>
</evidence>
<dbReference type="OrthoDB" id="66409at2759"/>
<proteinExistence type="predicted"/>
<dbReference type="InterPro" id="IPR012860">
    <property type="entry name" value="Afi1_N"/>
</dbReference>
<dbReference type="PANTHER" id="PTHR28245:SF1">
    <property type="entry name" value="ARF3-INTERACTING PROTEIN 1"/>
    <property type="match status" value="1"/>
</dbReference>
<sequence length="613" mass="68285">MIVKTAACAEFNIHVGTEILVSYPCAIPLAKTALCELAIPEGSHHRTWDSTFFTIHPESRDDVNIAVGERSCPPIAVTAYHYDANQRKWVIIGTSADFQECIFSLRATTPKMYFQNVSDHTVVLDMVLHPKIEITKLSDELWCMYDIHDVAIGIAFADEDARYAFEYQISTYHRFHKATQAETIPKLPVTSTLFGIAVVGTRHDDSLDRGALVRSIVVVGGSPLIDALRPLVKHYVQLVLDGMDPKTALGSLITAANTATPAIPDRMPPPELVRYNRLALLHPRVDVQFTTPERVITGQFHEYPFPHESCAASLLDLHEMLGAKMFLVLNALLFGKKIIFHTSGPAAKVCNAVLSATQLVDPFVPSICNRAIPYACLAMSDDYLKKPNYILGVTNPIFRTHPEWYDLWVDIDSGEVTIMPDCRQVAIYASFDEDAHARLTQLTVEVAKRDGPNVPSAETATRVFMYQYVKDILEAATCVTGAAIPEYGLVRLNELSILSHIIGLRGMLTGNWVDEAVRRLRGGKCGGDQIQKILTTLAESSDKEMVQMLTLFPRVVEGIQLISSGLFSSVDEIRTSSYLLMQRVGQLPEGKPYIDDLNYFTLFHYERVKRKLG</sequence>
<dbReference type="Pfam" id="PF08616">
    <property type="entry name" value="SPA"/>
    <property type="match status" value="1"/>
</dbReference>
<dbReference type="AlphaFoldDB" id="A0A8J6BF31"/>
<dbReference type="InterPro" id="IPR037516">
    <property type="entry name" value="Tripartite_DENN"/>
</dbReference>
<evidence type="ECO:0000313" key="3">
    <source>
        <dbReference type="Proteomes" id="UP000717585"/>
    </source>
</evidence>
<gene>
    <name evidence="2" type="ORF">J8273_2484</name>
</gene>